<dbReference type="InterPro" id="IPR011006">
    <property type="entry name" value="CheY-like_superfamily"/>
</dbReference>
<proteinExistence type="predicted"/>
<dbReference type="SUPFAM" id="SSF52172">
    <property type="entry name" value="CheY-like"/>
    <property type="match status" value="1"/>
</dbReference>
<evidence type="ECO:0000259" key="2">
    <source>
        <dbReference type="PROSITE" id="PS50110"/>
    </source>
</evidence>
<dbReference type="EMBL" id="VRUR01000003">
    <property type="protein sequence ID" value="TXN34307.1"/>
    <property type="molecule type" value="Genomic_DNA"/>
</dbReference>
<protein>
    <submittedName>
        <fullName evidence="3">Response regulator</fullName>
    </submittedName>
</protein>
<evidence type="ECO:0000256" key="1">
    <source>
        <dbReference type="PROSITE-ProRule" id="PRU00169"/>
    </source>
</evidence>
<evidence type="ECO:0000313" key="4">
    <source>
        <dbReference type="Proteomes" id="UP000321456"/>
    </source>
</evidence>
<keyword evidence="4" id="KW-1185">Reference proteome</keyword>
<organism evidence="3 4">
    <name type="scientific">Flagellimonas hymeniacidonis</name>
    <dbReference type="NCBI Taxonomy" id="2603628"/>
    <lineage>
        <taxon>Bacteria</taxon>
        <taxon>Pseudomonadati</taxon>
        <taxon>Bacteroidota</taxon>
        <taxon>Flavobacteriia</taxon>
        <taxon>Flavobacteriales</taxon>
        <taxon>Flavobacteriaceae</taxon>
        <taxon>Flagellimonas</taxon>
    </lineage>
</organism>
<reference evidence="3 4" key="1">
    <citation type="submission" date="2019-08" db="EMBL/GenBank/DDBJ databases">
        <title>Professor.</title>
        <authorList>
            <person name="Park J.S."/>
        </authorList>
    </citation>
    <scope>NUCLEOTIDE SEQUENCE [LARGE SCALE GENOMIC DNA]</scope>
    <source>
        <strain evidence="3 4">176CP5-101</strain>
    </source>
</reference>
<dbReference type="PANTHER" id="PTHR44520:SF2">
    <property type="entry name" value="RESPONSE REGULATOR RCP1"/>
    <property type="match status" value="1"/>
</dbReference>
<dbReference type="InterPro" id="IPR052893">
    <property type="entry name" value="TCS_response_regulator"/>
</dbReference>
<accession>A0A5C8UZY3</accession>
<dbReference type="PANTHER" id="PTHR44520">
    <property type="entry name" value="RESPONSE REGULATOR RCP1-RELATED"/>
    <property type="match status" value="1"/>
</dbReference>
<dbReference type="Pfam" id="PF00072">
    <property type="entry name" value="Response_reg"/>
    <property type="match status" value="1"/>
</dbReference>
<dbReference type="AlphaFoldDB" id="A0A5C8UZY3"/>
<name>A0A5C8UZY3_9FLAO</name>
<evidence type="ECO:0000313" key="3">
    <source>
        <dbReference type="EMBL" id="TXN34307.1"/>
    </source>
</evidence>
<gene>
    <name evidence="3" type="ORF">FVB32_17430</name>
</gene>
<dbReference type="Proteomes" id="UP000321456">
    <property type="component" value="Unassembled WGS sequence"/>
</dbReference>
<feature type="domain" description="Response regulatory" evidence="2">
    <location>
        <begin position="6"/>
        <end position="133"/>
    </location>
</feature>
<dbReference type="PROSITE" id="PS50110">
    <property type="entry name" value="RESPONSE_REGULATORY"/>
    <property type="match status" value="1"/>
</dbReference>
<sequence>MKALKNTCIIDDDPLFVFGMKILIKQLGNFGDLMICENGEEAIECLSELIDTKKDLPNVIFLDINMPIMDGWEFLEGFQKIPFEARKNVAIYIVSSSIDSRDLERTKKIDLVNGYILKPITPEDLSSVLEEVA</sequence>
<dbReference type="GO" id="GO:0000160">
    <property type="term" value="P:phosphorelay signal transduction system"/>
    <property type="evidence" value="ECO:0007669"/>
    <property type="project" value="InterPro"/>
</dbReference>
<feature type="modified residue" description="4-aspartylphosphate" evidence="1">
    <location>
        <position position="63"/>
    </location>
</feature>
<keyword evidence="1" id="KW-0597">Phosphoprotein</keyword>
<dbReference type="SMART" id="SM00448">
    <property type="entry name" value="REC"/>
    <property type="match status" value="1"/>
</dbReference>
<dbReference type="InterPro" id="IPR001789">
    <property type="entry name" value="Sig_transdc_resp-reg_receiver"/>
</dbReference>
<comment type="caution">
    <text evidence="3">The sequence shown here is derived from an EMBL/GenBank/DDBJ whole genome shotgun (WGS) entry which is preliminary data.</text>
</comment>
<dbReference type="RefSeq" id="WP_147745150.1">
    <property type="nucleotide sequence ID" value="NZ_VRUR01000003.1"/>
</dbReference>
<dbReference type="Gene3D" id="3.40.50.2300">
    <property type="match status" value="1"/>
</dbReference>